<protein>
    <recommendedName>
        <fullName evidence="2">histidine kinase</fullName>
        <ecNumber evidence="2">2.7.13.3</ecNumber>
    </recommendedName>
</protein>
<dbReference type="GO" id="GO:0016036">
    <property type="term" value="P:cellular response to phosphate starvation"/>
    <property type="evidence" value="ECO:0007669"/>
    <property type="project" value="TreeGrafter"/>
</dbReference>
<evidence type="ECO:0000259" key="7">
    <source>
        <dbReference type="PROSITE" id="PS50109"/>
    </source>
</evidence>
<accession>A0A645JRJ6</accession>
<gene>
    <name evidence="8" type="primary">resE_58</name>
    <name evidence="8" type="ORF">SDC9_209829</name>
</gene>
<dbReference type="SUPFAM" id="SSF55874">
    <property type="entry name" value="ATPase domain of HSP90 chaperone/DNA topoisomerase II/histidine kinase"/>
    <property type="match status" value="1"/>
</dbReference>
<organism evidence="8">
    <name type="scientific">bioreactor metagenome</name>
    <dbReference type="NCBI Taxonomy" id="1076179"/>
    <lineage>
        <taxon>unclassified sequences</taxon>
        <taxon>metagenomes</taxon>
        <taxon>ecological metagenomes</taxon>
    </lineage>
</organism>
<keyword evidence="5 8" id="KW-0418">Kinase</keyword>
<dbReference type="InterPro" id="IPR050351">
    <property type="entry name" value="BphY/WalK/GraS-like"/>
</dbReference>
<dbReference type="GO" id="GO:0000155">
    <property type="term" value="F:phosphorelay sensor kinase activity"/>
    <property type="evidence" value="ECO:0007669"/>
    <property type="project" value="TreeGrafter"/>
</dbReference>
<evidence type="ECO:0000256" key="1">
    <source>
        <dbReference type="ARBA" id="ARBA00000085"/>
    </source>
</evidence>
<dbReference type="Pfam" id="PF02518">
    <property type="entry name" value="HATPase_c"/>
    <property type="match status" value="1"/>
</dbReference>
<evidence type="ECO:0000256" key="3">
    <source>
        <dbReference type="ARBA" id="ARBA00022553"/>
    </source>
</evidence>
<dbReference type="GO" id="GO:0005886">
    <property type="term" value="C:plasma membrane"/>
    <property type="evidence" value="ECO:0007669"/>
    <property type="project" value="TreeGrafter"/>
</dbReference>
<feature type="domain" description="Histidine kinase" evidence="7">
    <location>
        <begin position="1"/>
        <end position="66"/>
    </location>
</feature>
<dbReference type="PANTHER" id="PTHR45453">
    <property type="entry name" value="PHOSPHATE REGULON SENSOR PROTEIN PHOR"/>
    <property type="match status" value="1"/>
</dbReference>
<dbReference type="PANTHER" id="PTHR45453:SF1">
    <property type="entry name" value="PHOSPHATE REGULON SENSOR PROTEIN PHOR"/>
    <property type="match status" value="1"/>
</dbReference>
<dbReference type="PROSITE" id="PS50109">
    <property type="entry name" value="HIS_KIN"/>
    <property type="match status" value="1"/>
</dbReference>
<keyword evidence="3" id="KW-0597">Phosphoprotein</keyword>
<sequence>MGISKEDLPHIFDRFYRADKSRTKQTGGTGLGLSIAKWIIFKHNGGITVESRVNVGTKINITLPSI</sequence>
<dbReference type="Gene3D" id="3.30.565.10">
    <property type="entry name" value="Histidine kinase-like ATPase, C-terminal domain"/>
    <property type="match status" value="1"/>
</dbReference>
<dbReference type="CDD" id="cd00075">
    <property type="entry name" value="HATPase"/>
    <property type="match status" value="1"/>
</dbReference>
<comment type="catalytic activity">
    <reaction evidence="1">
        <text>ATP + protein L-histidine = ADP + protein N-phospho-L-histidine.</text>
        <dbReference type="EC" id="2.7.13.3"/>
    </reaction>
</comment>
<dbReference type="EMBL" id="VSSQ01139604">
    <property type="protein sequence ID" value="MPN62083.1"/>
    <property type="molecule type" value="Genomic_DNA"/>
</dbReference>
<dbReference type="GO" id="GO:0004721">
    <property type="term" value="F:phosphoprotein phosphatase activity"/>
    <property type="evidence" value="ECO:0007669"/>
    <property type="project" value="TreeGrafter"/>
</dbReference>
<dbReference type="InterPro" id="IPR005467">
    <property type="entry name" value="His_kinase_dom"/>
</dbReference>
<evidence type="ECO:0000256" key="6">
    <source>
        <dbReference type="ARBA" id="ARBA00023012"/>
    </source>
</evidence>
<dbReference type="InterPro" id="IPR003594">
    <property type="entry name" value="HATPase_dom"/>
</dbReference>
<evidence type="ECO:0000256" key="5">
    <source>
        <dbReference type="ARBA" id="ARBA00022777"/>
    </source>
</evidence>
<evidence type="ECO:0000313" key="8">
    <source>
        <dbReference type="EMBL" id="MPN62083.1"/>
    </source>
</evidence>
<dbReference type="InterPro" id="IPR004358">
    <property type="entry name" value="Sig_transdc_His_kin-like_C"/>
</dbReference>
<dbReference type="AlphaFoldDB" id="A0A645JRJ6"/>
<keyword evidence="4 8" id="KW-0808">Transferase</keyword>
<keyword evidence="6" id="KW-0902">Two-component regulatory system</keyword>
<dbReference type="InterPro" id="IPR036890">
    <property type="entry name" value="HATPase_C_sf"/>
</dbReference>
<proteinExistence type="predicted"/>
<reference evidence="8" key="1">
    <citation type="submission" date="2019-08" db="EMBL/GenBank/DDBJ databases">
        <authorList>
            <person name="Kucharzyk K."/>
            <person name="Murdoch R.W."/>
            <person name="Higgins S."/>
            <person name="Loffler F."/>
        </authorList>
    </citation>
    <scope>NUCLEOTIDE SEQUENCE</scope>
</reference>
<name>A0A645JRJ6_9ZZZZ</name>
<dbReference type="PRINTS" id="PR00344">
    <property type="entry name" value="BCTRLSENSOR"/>
</dbReference>
<dbReference type="EC" id="2.7.13.3" evidence="2"/>
<evidence type="ECO:0000256" key="4">
    <source>
        <dbReference type="ARBA" id="ARBA00022679"/>
    </source>
</evidence>
<evidence type="ECO:0000256" key="2">
    <source>
        <dbReference type="ARBA" id="ARBA00012438"/>
    </source>
</evidence>
<comment type="caution">
    <text evidence="8">The sequence shown here is derived from an EMBL/GenBank/DDBJ whole genome shotgun (WGS) entry which is preliminary data.</text>
</comment>